<evidence type="ECO:0000256" key="6">
    <source>
        <dbReference type="ARBA" id="ARBA00036824"/>
    </source>
</evidence>
<dbReference type="PANTHER" id="PTHR31297:SF34">
    <property type="entry name" value="GLUCAN 1,3-BETA-GLUCOSIDASE 2"/>
    <property type="match status" value="1"/>
</dbReference>
<dbReference type="EC" id="3.2.1.58" evidence="7"/>
<evidence type="ECO:0000256" key="1">
    <source>
        <dbReference type="ARBA" id="ARBA00005641"/>
    </source>
</evidence>
<reference evidence="8 9" key="1">
    <citation type="journal article" date="2015" name="Genome Biol. Evol.">
        <title>Phylogenomic analyses indicate that early fungi evolved digesting cell walls of algal ancestors of land plants.</title>
        <authorList>
            <person name="Chang Y."/>
            <person name="Wang S."/>
            <person name="Sekimoto S."/>
            <person name="Aerts A.L."/>
            <person name="Choi C."/>
            <person name="Clum A."/>
            <person name="LaButti K.M."/>
            <person name="Lindquist E.A."/>
            <person name="Yee Ngan C."/>
            <person name="Ohm R.A."/>
            <person name="Salamov A.A."/>
            <person name="Grigoriev I.V."/>
            <person name="Spatafora J.W."/>
            <person name="Berbee M.L."/>
        </authorList>
    </citation>
    <scope>NUCLEOTIDE SEQUENCE [LARGE SCALE GENOMIC DNA]</scope>
    <source>
        <strain evidence="8 9">NRRL 28638</strain>
    </source>
</reference>
<dbReference type="EMBL" id="KQ964864">
    <property type="protein sequence ID" value="KXN65526.1"/>
    <property type="molecule type" value="Genomic_DNA"/>
</dbReference>
<accession>A0A137NS14</accession>
<name>A0A137NS14_CONC2</name>
<dbReference type="InterPro" id="IPR017853">
    <property type="entry name" value="GH"/>
</dbReference>
<organism evidence="8 9">
    <name type="scientific">Conidiobolus coronatus (strain ATCC 28846 / CBS 209.66 / NRRL 28638)</name>
    <name type="common">Delacroixia coronata</name>
    <dbReference type="NCBI Taxonomy" id="796925"/>
    <lineage>
        <taxon>Eukaryota</taxon>
        <taxon>Fungi</taxon>
        <taxon>Fungi incertae sedis</taxon>
        <taxon>Zoopagomycota</taxon>
        <taxon>Entomophthoromycotina</taxon>
        <taxon>Entomophthoromycetes</taxon>
        <taxon>Entomophthorales</taxon>
        <taxon>Ancylistaceae</taxon>
        <taxon>Conidiobolus</taxon>
    </lineage>
</organism>
<evidence type="ECO:0000313" key="8">
    <source>
        <dbReference type="EMBL" id="KXN65526.1"/>
    </source>
</evidence>
<dbReference type="GO" id="GO:0009251">
    <property type="term" value="P:glucan catabolic process"/>
    <property type="evidence" value="ECO:0007669"/>
    <property type="project" value="TreeGrafter"/>
</dbReference>
<comment type="catalytic activity">
    <reaction evidence="6">
        <text>Successive hydrolysis of beta-D-glucose units from the non-reducing ends of (1-&gt;3)-beta-D-glucans, releasing alpha-glucose.</text>
        <dbReference type="EC" id="3.2.1.58"/>
    </reaction>
</comment>
<dbReference type="OMA" id="VIDEWTM"/>
<evidence type="ECO:0000256" key="4">
    <source>
        <dbReference type="ARBA" id="ARBA00023295"/>
    </source>
</evidence>
<evidence type="ECO:0000256" key="5">
    <source>
        <dbReference type="ARBA" id="ARBA00023316"/>
    </source>
</evidence>
<dbReference type="GO" id="GO:0005576">
    <property type="term" value="C:extracellular region"/>
    <property type="evidence" value="ECO:0007669"/>
    <property type="project" value="TreeGrafter"/>
</dbReference>
<dbReference type="OrthoDB" id="62120at2759"/>
<evidence type="ECO:0000256" key="2">
    <source>
        <dbReference type="ARBA" id="ARBA00022801"/>
    </source>
</evidence>
<proteinExistence type="inferred from homology"/>
<dbReference type="GO" id="GO:0004338">
    <property type="term" value="F:glucan exo-1,3-beta-glucosidase activity"/>
    <property type="evidence" value="ECO:0007669"/>
    <property type="project" value="UniProtKB-EC"/>
</dbReference>
<evidence type="ECO:0000313" key="9">
    <source>
        <dbReference type="Proteomes" id="UP000070444"/>
    </source>
</evidence>
<dbReference type="SUPFAM" id="SSF51445">
    <property type="entry name" value="(Trans)glycosidases"/>
    <property type="match status" value="1"/>
</dbReference>
<dbReference type="GO" id="GO:0009986">
    <property type="term" value="C:cell surface"/>
    <property type="evidence" value="ECO:0007669"/>
    <property type="project" value="TreeGrafter"/>
</dbReference>
<keyword evidence="9" id="KW-1185">Reference proteome</keyword>
<keyword evidence="5" id="KW-0961">Cell wall biogenesis/degradation</keyword>
<gene>
    <name evidence="8" type="ORF">CONCODRAFT_32915</name>
</gene>
<feature type="non-terminal residue" evidence="8">
    <location>
        <position position="137"/>
    </location>
</feature>
<feature type="non-terminal residue" evidence="8">
    <location>
        <position position="1"/>
    </location>
</feature>
<dbReference type="GO" id="GO:0071555">
    <property type="term" value="P:cell wall organization"/>
    <property type="evidence" value="ECO:0007669"/>
    <property type="project" value="UniProtKB-KW"/>
</dbReference>
<dbReference type="STRING" id="796925.A0A137NS14"/>
<dbReference type="PANTHER" id="PTHR31297">
    <property type="entry name" value="GLUCAN ENDO-1,6-BETA-GLUCOSIDASE B"/>
    <property type="match status" value="1"/>
</dbReference>
<dbReference type="AlphaFoldDB" id="A0A137NS14"/>
<comment type="similarity">
    <text evidence="1">Belongs to the glycosyl hydrolase 5 (cellulase A) family.</text>
</comment>
<keyword evidence="3" id="KW-0325">Glycoprotein</keyword>
<keyword evidence="2 8" id="KW-0378">Hydrolase</keyword>
<dbReference type="Proteomes" id="UP000070444">
    <property type="component" value="Unassembled WGS sequence"/>
</dbReference>
<evidence type="ECO:0000256" key="3">
    <source>
        <dbReference type="ARBA" id="ARBA00023180"/>
    </source>
</evidence>
<keyword evidence="4" id="KW-0326">Glycosidase</keyword>
<evidence type="ECO:0000256" key="7">
    <source>
        <dbReference type="ARBA" id="ARBA00038929"/>
    </source>
</evidence>
<protein>
    <recommendedName>
        <fullName evidence="7">glucan 1,3-beta-glucosidase</fullName>
        <ecNumber evidence="7">3.2.1.58</ecNumber>
    </recommendedName>
</protein>
<dbReference type="InterPro" id="IPR050386">
    <property type="entry name" value="Glycosyl_hydrolase_5"/>
</dbReference>
<sequence length="137" mass="15866">LTDAFPYRQTPVRGVNLGGWLVLEPFITPSLFERFDPEDKVIDEWTMCAKLGRDECRKVLEKHYNEFLTEDDIKKIAGAGLNHVRIPLGYWALDIDETKEPFVYGAWYYLLRGIQWARKYGIRVMVEFHGAPGSQNG</sequence>
<dbReference type="Gene3D" id="3.20.20.80">
    <property type="entry name" value="Glycosidases"/>
    <property type="match status" value="1"/>
</dbReference>